<dbReference type="AlphaFoldDB" id="A0A2M7XDD6"/>
<evidence type="ECO:0000256" key="1">
    <source>
        <dbReference type="SAM" id="SignalP"/>
    </source>
</evidence>
<dbReference type="SUPFAM" id="SSF82171">
    <property type="entry name" value="DPP6 N-terminal domain-like"/>
    <property type="match status" value="1"/>
</dbReference>
<feature type="chain" id="PRO_5014792512" evidence="1">
    <location>
        <begin position="28"/>
        <end position="570"/>
    </location>
</feature>
<dbReference type="Proteomes" id="UP000229385">
    <property type="component" value="Unassembled WGS sequence"/>
</dbReference>
<dbReference type="EMBL" id="PFWU01000018">
    <property type="protein sequence ID" value="PJA45842.1"/>
    <property type="molecule type" value="Genomic_DNA"/>
</dbReference>
<comment type="caution">
    <text evidence="2">The sequence shown here is derived from an EMBL/GenBank/DDBJ whole genome shotgun (WGS) entry which is preliminary data.</text>
</comment>
<accession>A0A2M7XDD6</accession>
<protein>
    <submittedName>
        <fullName evidence="2">Uncharacterized protein</fullName>
    </submittedName>
</protein>
<proteinExistence type="predicted"/>
<reference evidence="3" key="1">
    <citation type="submission" date="2017-09" db="EMBL/GenBank/DDBJ databases">
        <title>Depth-based differentiation of microbial function through sediment-hosted aquifers and enrichment of novel symbionts in the deep terrestrial subsurface.</title>
        <authorList>
            <person name="Probst A.J."/>
            <person name="Ladd B."/>
            <person name="Jarett J.K."/>
            <person name="Geller-Mcgrath D.E."/>
            <person name="Sieber C.M.K."/>
            <person name="Emerson J.B."/>
            <person name="Anantharaman K."/>
            <person name="Thomas B.C."/>
            <person name="Malmstrom R."/>
            <person name="Stieglmeier M."/>
            <person name="Klingl A."/>
            <person name="Woyke T."/>
            <person name="Ryan C.M."/>
            <person name="Banfield J.F."/>
        </authorList>
    </citation>
    <scope>NUCLEOTIDE SEQUENCE [LARGE SCALE GENOMIC DNA]</scope>
</reference>
<evidence type="ECO:0000313" key="3">
    <source>
        <dbReference type="Proteomes" id="UP000229385"/>
    </source>
</evidence>
<evidence type="ECO:0000313" key="2">
    <source>
        <dbReference type="EMBL" id="PJA45842.1"/>
    </source>
</evidence>
<organism evidence="2 3">
    <name type="scientific">Candidatus Uhrbacteria bacterium CG_4_9_14_3_um_filter_50_9</name>
    <dbReference type="NCBI Taxonomy" id="1975035"/>
    <lineage>
        <taxon>Bacteria</taxon>
        <taxon>Candidatus Uhriibacteriota</taxon>
    </lineage>
</organism>
<sequence>MTLLKTPLMIAALIAALVSPLLPSVFADSGEWENTMAEAAWEYDYYQVQRLDQDDVDGPYQFAGVTFLTQPSDSCEYEESCDLVDLTILDDGEQLTVEGVADSVTRNFWHTAQDGRFIFRVPTEGNTDWGTIYEYDSEAGSLNELMTIERQENDLSFMTFATDGDRIYVSLLHSDSGSGTVEASLDVYDLASGYERDDFSYTLTAPWQEILDVQDGLALVKFEFSGGFEQLWLIDQTDRQMEEIPETWTEAPGEITAGYFDSEGNIHYFRNYRLFSYTPGDMSPVDAGGAYLNWLVETDEAVQVVGDYMAYIDDENGLYVVDTDGVHKFGVATNGAFSLTEDSLSFRNSNGEYMTYTFSTLEWNTRSYRVTDAYDDILVGIDESGNVWYENLTNGYLLNMGFGGEPTLTDREYAYWMGSDDNIYEVTFSVLLDLERADVGAFSSYDSNGIYLVSDEGMWLIPDEQVYFTWFDSWDDTLEVSQATINAYLASYDDMGELKFAPGTRVKATTSARVYIVGNDYQLHWITSETVADEIYGSDWNQGIVEVNDTYLWKYGSGANIESTSDVRNI</sequence>
<name>A0A2M7XDD6_9BACT</name>
<gene>
    <name evidence="2" type="ORF">CO174_01470</name>
</gene>
<feature type="signal peptide" evidence="1">
    <location>
        <begin position="1"/>
        <end position="27"/>
    </location>
</feature>
<keyword evidence="1" id="KW-0732">Signal</keyword>